<dbReference type="AlphaFoldDB" id="A0A6A6XZ25"/>
<evidence type="ECO:0000256" key="1">
    <source>
        <dbReference type="SAM" id="MobiDB-lite"/>
    </source>
</evidence>
<dbReference type="OrthoDB" id="10490704at2759"/>
<sequence>MSSVQGAGSPKPEKSKARKRRRSQSRGPQARYLPGHNLAGNNRAPASVRNRAPELVPEGYKPASHEEYVQRYIVPTAFTGSDSENLGTQILEAAELEKGGFEGLQAETGSRDPAEGRRPTATSELANAQQIKPRYTNSLLPQSTNNSLSQSTIHLPRRTSALRPDITSLPQTVSQHPYSNFLPQPTNRPNTQSFASLQPPQPPQPPPQPSTSEPPSFSAVHSDLTMSAPPALSPPGAYSSIFPTAQLAQDYINQRNSAQRPALQNGDVIPPEGARHNWCRVIYDAIVQMAGAEPLSTSNWVQGNAPQQFLEALAVQIVHNIIAIYTDGPRVFLEYPFVGIVSYFEPNIRLGDRLEAVRAVLHRHKDYCLHLCNGSGLQHLVHAPRALMASLNQSATTRYANLQRARQAQLAYAANAANPTPYAPNLQPHASPYQASSSSAPGPGSQQHRGSYQPPMGSALSGPSRAQNDFAVDPSLGNRAASTSHSGGRPAPRAPARPDESIYGAADDPAFLERWGLAERAAAEALAASAGLAAPELQETEPLEPPGPRGAAPAAGEEKETGGEDWRSFLNEGAFEEQGE</sequence>
<dbReference type="RefSeq" id="XP_033568603.1">
    <property type="nucleotide sequence ID" value="XM_033726341.1"/>
</dbReference>
<feature type="region of interest" description="Disordered" evidence="1">
    <location>
        <begin position="532"/>
        <end position="580"/>
    </location>
</feature>
<name>A0A6A6XZ25_9PEZI</name>
<accession>A0A6A6XZ25</accession>
<feature type="compositionally biased region" description="Basic and acidic residues" evidence="1">
    <location>
        <begin position="109"/>
        <end position="118"/>
    </location>
</feature>
<dbReference type="GeneID" id="54467234"/>
<evidence type="ECO:0000313" key="3">
    <source>
        <dbReference type="Proteomes" id="UP000504636"/>
    </source>
</evidence>
<gene>
    <name evidence="2 4" type="ORF">BDZ99DRAFT_528113</name>
</gene>
<keyword evidence="3" id="KW-1185">Reference proteome</keyword>
<feature type="compositionally biased region" description="Low complexity" evidence="1">
    <location>
        <begin position="421"/>
        <end position="448"/>
    </location>
</feature>
<feature type="compositionally biased region" description="Polar residues" evidence="1">
    <location>
        <begin position="120"/>
        <end position="153"/>
    </location>
</feature>
<feature type="compositionally biased region" description="Polar residues" evidence="1">
    <location>
        <begin position="168"/>
        <end position="191"/>
    </location>
</feature>
<feature type="compositionally biased region" description="Basic and acidic residues" evidence="1">
    <location>
        <begin position="556"/>
        <end position="567"/>
    </location>
</feature>
<organism evidence="2">
    <name type="scientific">Mytilinidion resinicola</name>
    <dbReference type="NCBI Taxonomy" id="574789"/>
    <lineage>
        <taxon>Eukaryota</taxon>
        <taxon>Fungi</taxon>
        <taxon>Dikarya</taxon>
        <taxon>Ascomycota</taxon>
        <taxon>Pezizomycotina</taxon>
        <taxon>Dothideomycetes</taxon>
        <taxon>Pleosporomycetidae</taxon>
        <taxon>Mytilinidiales</taxon>
        <taxon>Mytilinidiaceae</taxon>
        <taxon>Mytilinidion</taxon>
    </lineage>
</organism>
<feature type="compositionally biased region" description="Pro residues" evidence="1">
    <location>
        <begin position="199"/>
        <end position="209"/>
    </location>
</feature>
<evidence type="ECO:0000313" key="2">
    <source>
        <dbReference type="EMBL" id="KAF2801639.1"/>
    </source>
</evidence>
<feature type="region of interest" description="Disordered" evidence="1">
    <location>
        <begin position="103"/>
        <end position="232"/>
    </location>
</feature>
<reference evidence="4" key="3">
    <citation type="submission" date="2025-04" db="UniProtKB">
        <authorList>
            <consortium name="RefSeq"/>
        </authorList>
    </citation>
    <scope>IDENTIFICATION</scope>
    <source>
        <strain evidence="4">CBS 304.34</strain>
    </source>
</reference>
<feature type="region of interest" description="Disordered" evidence="1">
    <location>
        <begin position="1"/>
        <end position="64"/>
    </location>
</feature>
<feature type="region of interest" description="Disordered" evidence="1">
    <location>
        <begin position="421"/>
        <end position="502"/>
    </location>
</feature>
<reference evidence="2 4" key="1">
    <citation type="journal article" date="2020" name="Stud. Mycol.">
        <title>101 Dothideomycetes genomes: a test case for predicting lifestyles and emergence of pathogens.</title>
        <authorList>
            <person name="Haridas S."/>
            <person name="Albert R."/>
            <person name="Binder M."/>
            <person name="Bloem J."/>
            <person name="Labutti K."/>
            <person name="Salamov A."/>
            <person name="Andreopoulos B."/>
            <person name="Baker S."/>
            <person name="Barry K."/>
            <person name="Bills G."/>
            <person name="Bluhm B."/>
            <person name="Cannon C."/>
            <person name="Castanera R."/>
            <person name="Culley D."/>
            <person name="Daum C."/>
            <person name="Ezra D."/>
            <person name="Gonzalez J."/>
            <person name="Henrissat B."/>
            <person name="Kuo A."/>
            <person name="Liang C."/>
            <person name="Lipzen A."/>
            <person name="Lutzoni F."/>
            <person name="Magnuson J."/>
            <person name="Mondo S."/>
            <person name="Nolan M."/>
            <person name="Ohm R."/>
            <person name="Pangilinan J."/>
            <person name="Park H.-J."/>
            <person name="Ramirez L."/>
            <person name="Alfaro M."/>
            <person name="Sun H."/>
            <person name="Tritt A."/>
            <person name="Yoshinaga Y."/>
            <person name="Zwiers L.-H."/>
            <person name="Turgeon B."/>
            <person name="Goodwin S."/>
            <person name="Spatafora J."/>
            <person name="Crous P."/>
            <person name="Grigoriev I."/>
        </authorList>
    </citation>
    <scope>NUCLEOTIDE SEQUENCE</scope>
    <source>
        <strain evidence="2 4">CBS 304.34</strain>
    </source>
</reference>
<evidence type="ECO:0000313" key="4">
    <source>
        <dbReference type="RefSeq" id="XP_033568603.1"/>
    </source>
</evidence>
<proteinExistence type="predicted"/>
<reference evidence="4" key="2">
    <citation type="submission" date="2020-04" db="EMBL/GenBank/DDBJ databases">
        <authorList>
            <consortium name="NCBI Genome Project"/>
        </authorList>
    </citation>
    <scope>NUCLEOTIDE SEQUENCE</scope>
    <source>
        <strain evidence="4">CBS 304.34</strain>
    </source>
</reference>
<dbReference type="Proteomes" id="UP000504636">
    <property type="component" value="Unplaced"/>
</dbReference>
<protein>
    <submittedName>
        <fullName evidence="2 4">Uncharacterized protein</fullName>
    </submittedName>
</protein>
<dbReference type="EMBL" id="MU003728">
    <property type="protein sequence ID" value="KAF2801639.1"/>
    <property type="molecule type" value="Genomic_DNA"/>
</dbReference>